<keyword evidence="8" id="KW-0784">Thiamine biosynthesis</keyword>
<keyword evidence="9" id="KW-0408">Iron</keyword>
<comment type="similarity">
    <text evidence="3">Belongs to the NMT1/THI5 family.</text>
</comment>
<evidence type="ECO:0000313" key="14">
    <source>
        <dbReference type="Proteomes" id="UP000626109"/>
    </source>
</evidence>
<evidence type="ECO:0000256" key="10">
    <source>
        <dbReference type="ARBA" id="ARBA00033171"/>
    </source>
</evidence>
<dbReference type="Gene3D" id="3.40.190.10">
    <property type="entry name" value="Periplasmic binding protein-like II"/>
    <property type="match status" value="2"/>
</dbReference>
<comment type="subunit">
    <text evidence="4">Homodimer.</text>
</comment>
<dbReference type="GO" id="GO:0009228">
    <property type="term" value="P:thiamine biosynthetic process"/>
    <property type="evidence" value="ECO:0007669"/>
    <property type="project" value="UniProtKB-KW"/>
</dbReference>
<dbReference type="Proteomes" id="UP000626109">
    <property type="component" value="Unassembled WGS sequence"/>
</dbReference>
<protein>
    <recommendedName>
        <fullName evidence="10">Thiamine pyrimidine synthase</fullName>
    </recommendedName>
</protein>
<keyword evidence="6" id="KW-0479">Metal-binding</keyword>
<comment type="pathway">
    <text evidence="2">Cofactor biosynthesis; thiamine diphosphate biosynthesis.</text>
</comment>
<comment type="function">
    <text evidence="1">Responsible for the formation of the pyrimidine heterocycle in the thiamine biosynthesis pathway. Catalyzes the formation of hydroxymethylpyrimidine phosphate (HMP-P) from histidine and pyridoxal phosphate (PLP). The protein uses PLP and the active site histidine to form HMP-P, generating an inactive enzyme. The enzyme can only undergo a single turnover, which suggests it is a suicide enzyme.</text>
</comment>
<proteinExistence type="inferred from homology"/>
<accession>A0A813IPM4</accession>
<evidence type="ECO:0000256" key="3">
    <source>
        <dbReference type="ARBA" id="ARBA00009406"/>
    </source>
</evidence>
<reference evidence="13" key="1">
    <citation type="submission" date="2021-02" db="EMBL/GenBank/DDBJ databases">
        <authorList>
            <person name="Dougan E. K."/>
            <person name="Rhodes N."/>
            <person name="Thang M."/>
            <person name="Chan C."/>
        </authorList>
    </citation>
    <scope>NUCLEOTIDE SEQUENCE</scope>
</reference>
<dbReference type="GO" id="GO:0046872">
    <property type="term" value="F:metal ion binding"/>
    <property type="evidence" value="ECO:0007669"/>
    <property type="project" value="UniProtKB-KW"/>
</dbReference>
<evidence type="ECO:0000256" key="1">
    <source>
        <dbReference type="ARBA" id="ARBA00003469"/>
    </source>
</evidence>
<evidence type="ECO:0000313" key="13">
    <source>
        <dbReference type="EMBL" id="CAE8653689.1"/>
    </source>
</evidence>
<dbReference type="Pfam" id="PF09084">
    <property type="entry name" value="NMT1"/>
    <property type="match status" value="1"/>
</dbReference>
<evidence type="ECO:0000256" key="6">
    <source>
        <dbReference type="ARBA" id="ARBA00022723"/>
    </source>
</evidence>
<organism evidence="13 14">
    <name type="scientific">Polarella glacialis</name>
    <name type="common">Dinoflagellate</name>
    <dbReference type="NCBI Taxonomy" id="89957"/>
    <lineage>
        <taxon>Eukaryota</taxon>
        <taxon>Sar</taxon>
        <taxon>Alveolata</taxon>
        <taxon>Dinophyceae</taxon>
        <taxon>Suessiales</taxon>
        <taxon>Suessiaceae</taxon>
        <taxon>Polarella</taxon>
    </lineage>
</organism>
<dbReference type="InterPro" id="IPR015168">
    <property type="entry name" value="SsuA/THI5"/>
</dbReference>
<dbReference type="SUPFAM" id="SSF53850">
    <property type="entry name" value="Periplasmic binding protein-like II"/>
    <property type="match status" value="1"/>
</dbReference>
<sequence length="333" mass="34686">MASSIVVALDWTPNTNHSGFFVAQHEGLYAAAGLDVTLRSPDDAQAAGRTPGRQVAEGLPTFAIAPSETALSFATAEEGQPALVAVAAVCQGSTSAICTLKSSGIDSPGKLAGKQYASYGGRFEDAIVSRMVANDGGTSQVLFHPLEFHGYDEDKTMNVGSVVASHLEQGRSDATWIFPAWEGILAARAGQELNLFKLEDFGIPYGYSPVLLAQRTALEEGPALERTRAFLAATAEGYKRAAADPHRAAAALCATGHASLSDAAFVEASAAAIAGSYLDPVAGQWGSMDAARWEAFVDFLSNAAILVNRANEPIPRTAVDVAALFSNVALPSP</sequence>
<dbReference type="PANTHER" id="PTHR31528">
    <property type="entry name" value="4-AMINO-5-HYDROXYMETHYL-2-METHYLPYRIMIDINE PHOSPHATE SYNTHASE THI11-RELATED"/>
    <property type="match status" value="1"/>
</dbReference>
<dbReference type="GO" id="GO:0009229">
    <property type="term" value="P:thiamine diphosphate biosynthetic process"/>
    <property type="evidence" value="ECO:0007669"/>
    <property type="project" value="UniProtKB-UniPathway"/>
</dbReference>
<dbReference type="PANTHER" id="PTHR31528:SF1">
    <property type="entry name" value="4-AMINO-5-HYDROXYMETHYL-2-METHYLPYRIMIDINE PHOSPHATE SYNTHASE THI11-RELATED"/>
    <property type="match status" value="1"/>
</dbReference>
<dbReference type="UniPathway" id="UPA00060"/>
<feature type="domain" description="SsuA/THI5-like" evidence="12">
    <location>
        <begin position="14"/>
        <end position="248"/>
    </location>
</feature>
<evidence type="ECO:0000256" key="11">
    <source>
        <dbReference type="ARBA" id="ARBA00048179"/>
    </source>
</evidence>
<evidence type="ECO:0000256" key="8">
    <source>
        <dbReference type="ARBA" id="ARBA00022977"/>
    </source>
</evidence>
<dbReference type="GO" id="GO:0016740">
    <property type="term" value="F:transferase activity"/>
    <property type="evidence" value="ECO:0007669"/>
    <property type="project" value="UniProtKB-KW"/>
</dbReference>
<evidence type="ECO:0000259" key="12">
    <source>
        <dbReference type="Pfam" id="PF09084"/>
    </source>
</evidence>
<dbReference type="EMBL" id="CAJNNW010011863">
    <property type="protein sequence ID" value="CAE8653689.1"/>
    <property type="molecule type" value="Genomic_DNA"/>
</dbReference>
<keyword evidence="5" id="KW-0808">Transferase</keyword>
<keyword evidence="7" id="KW-0663">Pyridoxal phosphate</keyword>
<evidence type="ECO:0000256" key="4">
    <source>
        <dbReference type="ARBA" id="ARBA00011738"/>
    </source>
</evidence>
<dbReference type="InterPro" id="IPR027939">
    <property type="entry name" value="NMT1/THI5"/>
</dbReference>
<dbReference type="AlphaFoldDB" id="A0A813IPM4"/>
<name>A0A813IPM4_POLGL</name>
<evidence type="ECO:0000256" key="5">
    <source>
        <dbReference type="ARBA" id="ARBA00022679"/>
    </source>
</evidence>
<gene>
    <name evidence="13" type="ORF">PGLA2088_LOCUS10552</name>
</gene>
<comment type="catalytic activity">
    <reaction evidence="11">
        <text>N(6)-(pyridoxal phosphate)-L-lysyl-[4-amino-5-hydroxymethyl-2-methylpyrimidine phosphate synthase] + L-histidyl-[4-amino-5-hydroxymethyl-2-methylpyrimidine phosphate synthase] + 2 Fe(3+) + 4 H2O = L-lysyl-[4-amino-5-hydroxymethyl-2-methylpyrimidine phosphate synthase] + (2S)-2-amino-5-hydroxy-4-oxopentanoyl-[4-amino-5-hydroxymethyl-2-methylpyrimidine phosphate synthase] + 4-amino-2-methyl-5-(phosphooxymethyl)pyrimidine + 3-oxopropanoate + 2 Fe(2+) + 2 H(+)</text>
        <dbReference type="Rhea" id="RHEA:65756"/>
        <dbReference type="Rhea" id="RHEA-COMP:16892"/>
        <dbReference type="Rhea" id="RHEA-COMP:16893"/>
        <dbReference type="Rhea" id="RHEA-COMP:16894"/>
        <dbReference type="Rhea" id="RHEA-COMP:16895"/>
        <dbReference type="ChEBI" id="CHEBI:15377"/>
        <dbReference type="ChEBI" id="CHEBI:15378"/>
        <dbReference type="ChEBI" id="CHEBI:29033"/>
        <dbReference type="ChEBI" id="CHEBI:29034"/>
        <dbReference type="ChEBI" id="CHEBI:29969"/>
        <dbReference type="ChEBI" id="CHEBI:29979"/>
        <dbReference type="ChEBI" id="CHEBI:33190"/>
        <dbReference type="ChEBI" id="CHEBI:58354"/>
        <dbReference type="ChEBI" id="CHEBI:143915"/>
        <dbReference type="ChEBI" id="CHEBI:157692"/>
    </reaction>
    <physiologicalReaction direction="left-to-right" evidence="11">
        <dbReference type="Rhea" id="RHEA:65757"/>
    </physiologicalReaction>
</comment>
<comment type="caution">
    <text evidence="13">The sequence shown here is derived from an EMBL/GenBank/DDBJ whole genome shotgun (WGS) entry which is preliminary data.</text>
</comment>
<evidence type="ECO:0000256" key="2">
    <source>
        <dbReference type="ARBA" id="ARBA00004948"/>
    </source>
</evidence>
<evidence type="ECO:0000256" key="9">
    <source>
        <dbReference type="ARBA" id="ARBA00023004"/>
    </source>
</evidence>
<evidence type="ECO:0000256" key="7">
    <source>
        <dbReference type="ARBA" id="ARBA00022898"/>
    </source>
</evidence>